<dbReference type="InterPro" id="IPR009105">
    <property type="entry name" value="Colicin_E3_ribonuclease"/>
</dbReference>
<dbReference type="NCBIfam" id="TIGR03696">
    <property type="entry name" value="Rhs_assc_core"/>
    <property type="match status" value="1"/>
</dbReference>
<dbReference type="PANTHER" id="PTHR32305">
    <property type="match status" value="1"/>
</dbReference>
<feature type="domain" description="DUF6443" evidence="3">
    <location>
        <begin position="43"/>
        <end position="161"/>
    </location>
</feature>
<reference evidence="4" key="1">
    <citation type="submission" date="2022-11" db="EMBL/GenBank/DDBJ databases">
        <title>Dyadobacter pollutisoli sp. nov., isolated from plastic dumped soil.</title>
        <authorList>
            <person name="Kim J.M."/>
            <person name="Kim K.R."/>
            <person name="Lee J.K."/>
            <person name="Hao L."/>
            <person name="Jeon C.O."/>
        </authorList>
    </citation>
    <scope>NUCLEOTIDE SEQUENCE</scope>
    <source>
        <strain evidence="4">U1</strain>
    </source>
</reference>
<evidence type="ECO:0000256" key="1">
    <source>
        <dbReference type="SAM" id="MobiDB-lite"/>
    </source>
</evidence>
<evidence type="ECO:0000259" key="2">
    <source>
        <dbReference type="Pfam" id="PF09000"/>
    </source>
</evidence>
<feature type="region of interest" description="Disordered" evidence="1">
    <location>
        <begin position="1061"/>
        <end position="1086"/>
    </location>
</feature>
<dbReference type="Gene3D" id="3.10.380.10">
    <property type="entry name" value="Colicin E3-like ribonuclease domain"/>
    <property type="match status" value="1"/>
</dbReference>
<dbReference type="RefSeq" id="WP_244821845.1">
    <property type="nucleotide sequence ID" value="NZ_CP112998.1"/>
</dbReference>
<dbReference type="Pfam" id="PF20041">
    <property type="entry name" value="DUF6443"/>
    <property type="match status" value="1"/>
</dbReference>
<keyword evidence="5" id="KW-1185">Reference proteome</keyword>
<dbReference type="InterPro" id="IPR022385">
    <property type="entry name" value="Rhs_assc_core"/>
</dbReference>
<gene>
    <name evidence="4" type="ORF">ON006_31765</name>
</gene>
<dbReference type="GO" id="GO:0016788">
    <property type="term" value="F:hydrolase activity, acting on ester bonds"/>
    <property type="evidence" value="ECO:0007669"/>
    <property type="project" value="InterPro"/>
</dbReference>
<dbReference type="Gene3D" id="2.180.10.10">
    <property type="entry name" value="RHS repeat-associated core"/>
    <property type="match status" value="1"/>
</dbReference>
<dbReference type="EMBL" id="CP112998">
    <property type="protein sequence ID" value="WAC12289.1"/>
    <property type="molecule type" value="Genomic_DNA"/>
</dbReference>
<sequence length="1086" mass="119465">MSRLSTRLSWIAALCSVLAFEYSLAQTGSKNYILSRTFKQTGALPNDVSKVNIQVQYIDGLGRPLQNVSVGQSPTGADLVQPVEYDAFGRQVKHFLPYTAAGSGAFQPAAPAAQAAFYSTNSAGLEPTDLARPYSETGFELSALNRPQAERAPGNKSASANISYGTNIAGEVKRYDYVANANILLTLSSNGDYAAGKLYRIQRVDENGKVSTEFTDTQGRLICRKTTASVNEILATYYVYDDYGQLRAVLQPQYQDNPSTADYAFLYERDIRGQVIGKKIPGAGIVNLVYDNFDRQVLSQDAAQLARGVWGFIKYDALNRVVLTGEIASVSSRAVWQASINANQVHHEDKAAGGIGYSLGNTLPNIAEANVLVVNYYDDYSFPKPANLGYANTYSVNALNSAKGLQTGSRTRMLAGANQWLTSATYYDAEYRPVQTVRELYDLGAGAIERVSMQYKYDLAPVIAQEKTEQVIATGTNLHLKTYEYDHADRLLSVKEKVNNGSKSREAVTLAQRYNALGQLQHKWFHSDDGINFRRRTTYTNNIRGWLTQGQTFYKTKENEPDSSFYNFALSYANGNNYTNGNISQMQWSGKAENSFTKGLAFTYDGANRLLGSTGLNNYAETEGGISYDKNGNIKTLIRSGVVLDNLSYAYLGNQLSAVTDGSGSNLGVKNGVSNYGYDGNGNMTSDGNRGAVLTYNYLNLPKTVTIGGKTLTYDYDAAGTKHKYVADTLTAKYAGGFEYNQSNVFKRLAISDGQAVYRKDTIRFDYYLKDHLGNVRVVFDERGRILQRTDYYPFGLEIDRNAPMQTPSARNNVNRFLYNGKELQVGTGLVDYGARMYMPEVGRWGVMDPMAEFDQSLAPYNYTENNPVTNIDPDGMMSFTVNGSDDEILKRGTQFGSMDKRVIGDCPSCPKDKAYDIYRDSKELFTYDGKTASVYNSKGEMAERAARPSEATTIGLPLWYSLGAFAENAPQVGLNVLKVGVTIPLMTLAFVLSPTPAQAPGVSPATRYFTPAPKELPGFPNAERAGRKAGRARWINNNGDILEWDSQHGEVEVYNKTGKVHKGAADPNTGQMKPNSAKPGRTTQN</sequence>
<organism evidence="4 5">
    <name type="scientific">Dyadobacter pollutisoli</name>
    <dbReference type="NCBI Taxonomy" id="2910158"/>
    <lineage>
        <taxon>Bacteria</taxon>
        <taxon>Pseudomonadati</taxon>
        <taxon>Bacteroidota</taxon>
        <taxon>Cytophagia</taxon>
        <taxon>Cytophagales</taxon>
        <taxon>Spirosomataceae</taxon>
        <taxon>Dyadobacter</taxon>
    </lineage>
</organism>
<proteinExistence type="predicted"/>
<dbReference type="GO" id="GO:0043022">
    <property type="term" value="F:ribosome binding"/>
    <property type="evidence" value="ECO:0007669"/>
    <property type="project" value="InterPro"/>
</dbReference>
<dbReference type="InterPro" id="IPR036725">
    <property type="entry name" value="ColE3_ribonuclease_sf"/>
</dbReference>
<accession>A0A9E8N969</accession>
<feature type="domain" description="Colicin E3-like ribonuclease" evidence="2">
    <location>
        <begin position="1012"/>
        <end position="1083"/>
    </location>
</feature>
<evidence type="ECO:0000313" key="4">
    <source>
        <dbReference type="EMBL" id="WAC12289.1"/>
    </source>
</evidence>
<evidence type="ECO:0000259" key="3">
    <source>
        <dbReference type="Pfam" id="PF20041"/>
    </source>
</evidence>
<dbReference type="SUPFAM" id="SSF63840">
    <property type="entry name" value="Ribonuclease domain of colicin E3"/>
    <property type="match status" value="1"/>
</dbReference>
<dbReference type="InterPro" id="IPR050708">
    <property type="entry name" value="T6SS_VgrG/RHS"/>
</dbReference>
<dbReference type="PANTHER" id="PTHR32305:SF15">
    <property type="entry name" value="PROTEIN RHSA-RELATED"/>
    <property type="match status" value="1"/>
</dbReference>
<dbReference type="Pfam" id="PF09000">
    <property type="entry name" value="Cytotoxic"/>
    <property type="match status" value="1"/>
</dbReference>
<dbReference type="KEGG" id="dpf:ON006_31765"/>
<dbReference type="AlphaFoldDB" id="A0A9E8N969"/>
<dbReference type="GO" id="GO:0003723">
    <property type="term" value="F:RNA binding"/>
    <property type="evidence" value="ECO:0007669"/>
    <property type="project" value="InterPro"/>
</dbReference>
<dbReference type="Proteomes" id="UP001164653">
    <property type="component" value="Chromosome"/>
</dbReference>
<evidence type="ECO:0000313" key="5">
    <source>
        <dbReference type="Proteomes" id="UP001164653"/>
    </source>
</evidence>
<protein>
    <submittedName>
        <fullName evidence="4">DUF6443 domain-containing protein</fullName>
    </submittedName>
</protein>
<name>A0A9E8N969_9BACT</name>
<dbReference type="InterPro" id="IPR045619">
    <property type="entry name" value="DUF6443"/>
</dbReference>